<dbReference type="GO" id="GO:0030418">
    <property type="term" value="P:nicotianamine biosynthetic process"/>
    <property type="evidence" value="ECO:0007669"/>
    <property type="project" value="InterPro"/>
</dbReference>
<evidence type="ECO:0000256" key="3">
    <source>
        <dbReference type="ARBA" id="ARBA00022691"/>
    </source>
</evidence>
<accession>A0AAE0N4E5</accession>
<evidence type="ECO:0000313" key="5">
    <source>
        <dbReference type="Proteomes" id="UP001285441"/>
    </source>
</evidence>
<dbReference type="Proteomes" id="UP001285441">
    <property type="component" value="Unassembled WGS sequence"/>
</dbReference>
<evidence type="ECO:0000313" key="4">
    <source>
        <dbReference type="EMBL" id="KAK3370391.1"/>
    </source>
</evidence>
<reference evidence="4" key="1">
    <citation type="journal article" date="2023" name="Mol. Phylogenet. Evol.">
        <title>Genome-scale phylogeny and comparative genomics of the fungal order Sordariales.</title>
        <authorList>
            <person name="Hensen N."/>
            <person name="Bonometti L."/>
            <person name="Westerberg I."/>
            <person name="Brannstrom I.O."/>
            <person name="Guillou S."/>
            <person name="Cros-Aarteil S."/>
            <person name="Calhoun S."/>
            <person name="Haridas S."/>
            <person name="Kuo A."/>
            <person name="Mondo S."/>
            <person name="Pangilinan J."/>
            <person name="Riley R."/>
            <person name="LaButti K."/>
            <person name="Andreopoulos B."/>
            <person name="Lipzen A."/>
            <person name="Chen C."/>
            <person name="Yan M."/>
            <person name="Daum C."/>
            <person name="Ng V."/>
            <person name="Clum A."/>
            <person name="Steindorff A."/>
            <person name="Ohm R.A."/>
            <person name="Martin F."/>
            <person name="Silar P."/>
            <person name="Natvig D.O."/>
            <person name="Lalanne C."/>
            <person name="Gautier V."/>
            <person name="Ament-Velasquez S.L."/>
            <person name="Kruys A."/>
            <person name="Hutchinson M.I."/>
            <person name="Powell A.J."/>
            <person name="Barry K."/>
            <person name="Miller A.N."/>
            <person name="Grigoriev I.V."/>
            <person name="Debuchy R."/>
            <person name="Gladieux P."/>
            <person name="Hiltunen Thoren M."/>
            <person name="Johannesson H."/>
        </authorList>
    </citation>
    <scope>NUCLEOTIDE SEQUENCE</scope>
    <source>
        <strain evidence="4">CBS 232.78</strain>
    </source>
</reference>
<dbReference type="EMBL" id="JAULSW010000009">
    <property type="protein sequence ID" value="KAK3370391.1"/>
    <property type="molecule type" value="Genomic_DNA"/>
</dbReference>
<evidence type="ECO:0000256" key="1">
    <source>
        <dbReference type="ARBA" id="ARBA00007009"/>
    </source>
</evidence>
<organism evidence="4 5">
    <name type="scientific">Podospora didyma</name>
    <dbReference type="NCBI Taxonomy" id="330526"/>
    <lineage>
        <taxon>Eukaryota</taxon>
        <taxon>Fungi</taxon>
        <taxon>Dikarya</taxon>
        <taxon>Ascomycota</taxon>
        <taxon>Pezizomycotina</taxon>
        <taxon>Sordariomycetes</taxon>
        <taxon>Sordariomycetidae</taxon>
        <taxon>Sordariales</taxon>
        <taxon>Podosporaceae</taxon>
        <taxon>Podospora</taxon>
    </lineage>
</organism>
<name>A0AAE0N4E5_9PEZI</name>
<dbReference type="PANTHER" id="PTHR32266">
    <property type="entry name" value="NICOTIANAMINE SYNTHASE 3"/>
    <property type="match status" value="1"/>
</dbReference>
<dbReference type="AlphaFoldDB" id="A0AAE0N4E5"/>
<sequence>MSLLSWLGLGPISAKDDTRCLCPSQESIAIIEKAEAAVNQLEDIKTQKVHSLAQIIITTHSQLLTLSHHRPDKVINDLLGNLVAVCSEIHDQDTVRQVLSYAGVQAVLPPLRKICADAESCLESHWTAHMVKGAGPDEVQERLKSFPYYENYEELARLELCAILSVTKHAPKRIAFIGSGPLPLTSLCLLDALNNGSLGSRPSHTHAHELNQEATVILNIDCDEAAISASLQLCLALGAPGQGMEFICTDAESPAQDLTEFDVVYMAALVGMSQTDKEDIMINIASRMRPGALMVVRSSWGLRTCLYPEVDLTTPSLLERLKPCIVVHPYGQVVNSVIVAKIRERPNCQG</sequence>
<dbReference type="GO" id="GO:0030410">
    <property type="term" value="F:nicotianamine synthase activity"/>
    <property type="evidence" value="ECO:0007669"/>
    <property type="project" value="InterPro"/>
</dbReference>
<keyword evidence="5" id="KW-1185">Reference proteome</keyword>
<protein>
    <submittedName>
        <fullName evidence="4">Nicotianamine synthase</fullName>
    </submittedName>
</protein>
<keyword evidence="3" id="KW-0949">S-adenosyl-L-methionine</keyword>
<comment type="caution">
    <text evidence="4">The sequence shown here is derived from an EMBL/GenBank/DDBJ whole genome shotgun (WGS) entry which is preliminary data.</text>
</comment>
<proteinExistence type="inferred from homology"/>
<reference evidence="4" key="2">
    <citation type="submission" date="2023-06" db="EMBL/GenBank/DDBJ databases">
        <authorList>
            <consortium name="Lawrence Berkeley National Laboratory"/>
            <person name="Haridas S."/>
            <person name="Hensen N."/>
            <person name="Bonometti L."/>
            <person name="Westerberg I."/>
            <person name="Brannstrom I.O."/>
            <person name="Guillou S."/>
            <person name="Cros-Aarteil S."/>
            <person name="Calhoun S."/>
            <person name="Kuo A."/>
            <person name="Mondo S."/>
            <person name="Pangilinan J."/>
            <person name="Riley R."/>
            <person name="LaButti K."/>
            <person name="Andreopoulos B."/>
            <person name="Lipzen A."/>
            <person name="Chen C."/>
            <person name="Yanf M."/>
            <person name="Daum C."/>
            <person name="Ng V."/>
            <person name="Clum A."/>
            <person name="Steindorff A."/>
            <person name="Ohm R."/>
            <person name="Martin F."/>
            <person name="Silar P."/>
            <person name="Natvig D."/>
            <person name="Lalanne C."/>
            <person name="Gautier V."/>
            <person name="Ament-velasquez S.L."/>
            <person name="Kruys A."/>
            <person name="Hutchinson M.I."/>
            <person name="Powell A.J."/>
            <person name="Barry K."/>
            <person name="Miller A.N."/>
            <person name="Grigoriev I.V."/>
            <person name="Debuchy R."/>
            <person name="Gladieux P."/>
            <person name="Thoren M.H."/>
            <person name="Johannesson H."/>
        </authorList>
    </citation>
    <scope>NUCLEOTIDE SEQUENCE</scope>
    <source>
        <strain evidence="4">CBS 232.78</strain>
    </source>
</reference>
<gene>
    <name evidence="4" type="ORF">B0H63DRAFT_315462</name>
</gene>
<comment type="similarity">
    <text evidence="1">Belongs to the nicotianamine synthase (NAS)-like family.</text>
</comment>
<dbReference type="InterPro" id="IPR029063">
    <property type="entry name" value="SAM-dependent_MTases_sf"/>
</dbReference>
<dbReference type="PANTHER" id="PTHR32266:SF12">
    <property type="entry name" value="NICOTIANAMINE SYNTHASE 3"/>
    <property type="match status" value="1"/>
</dbReference>
<evidence type="ECO:0000256" key="2">
    <source>
        <dbReference type="ARBA" id="ARBA00022679"/>
    </source>
</evidence>
<dbReference type="Pfam" id="PF03059">
    <property type="entry name" value="NAS"/>
    <property type="match status" value="1"/>
</dbReference>
<dbReference type="SUPFAM" id="SSF53335">
    <property type="entry name" value="S-adenosyl-L-methionine-dependent methyltransferases"/>
    <property type="match status" value="1"/>
</dbReference>
<dbReference type="Gene3D" id="3.40.50.150">
    <property type="entry name" value="Vaccinia Virus protein VP39"/>
    <property type="match status" value="1"/>
</dbReference>
<dbReference type="PROSITE" id="PS51142">
    <property type="entry name" value="NAS"/>
    <property type="match status" value="1"/>
</dbReference>
<dbReference type="InterPro" id="IPR004298">
    <property type="entry name" value="Nicotian_synth"/>
</dbReference>
<keyword evidence="2" id="KW-0808">Transferase</keyword>